<keyword evidence="5" id="KW-0449">Lipoprotein</keyword>
<organism evidence="7 8">
    <name type="scientific">Saccharomonospora xinjiangensis XJ-54</name>
    <dbReference type="NCBI Taxonomy" id="882086"/>
    <lineage>
        <taxon>Bacteria</taxon>
        <taxon>Bacillati</taxon>
        <taxon>Actinomycetota</taxon>
        <taxon>Actinomycetes</taxon>
        <taxon>Pseudonocardiales</taxon>
        <taxon>Pseudonocardiaceae</taxon>
        <taxon>Saccharomonospora</taxon>
    </lineage>
</organism>
<dbReference type="InterPro" id="IPR006059">
    <property type="entry name" value="SBP"/>
</dbReference>
<evidence type="ECO:0000256" key="4">
    <source>
        <dbReference type="ARBA" id="ARBA00023139"/>
    </source>
</evidence>
<gene>
    <name evidence="7" type="ORF">SacxiDRAFT_2609</name>
</gene>
<keyword evidence="1" id="KW-1003">Cell membrane</keyword>
<dbReference type="PROSITE" id="PS51318">
    <property type="entry name" value="TAT"/>
    <property type="match status" value="1"/>
</dbReference>
<evidence type="ECO:0000256" key="3">
    <source>
        <dbReference type="ARBA" id="ARBA00023136"/>
    </source>
</evidence>
<evidence type="ECO:0000313" key="7">
    <source>
        <dbReference type="EMBL" id="EID54829.1"/>
    </source>
</evidence>
<dbReference type="STRING" id="882086.SacxiDRAFT_2609"/>
<keyword evidence="7" id="KW-0813">Transport</keyword>
<accession>I0V3X6</accession>
<feature type="signal peptide" evidence="6">
    <location>
        <begin position="1"/>
        <end position="23"/>
    </location>
</feature>
<dbReference type="PANTHER" id="PTHR43649:SF33">
    <property type="entry name" value="POLYGALACTURONAN_RHAMNOGALACTURONAN-BINDING PROTEIN YTCQ"/>
    <property type="match status" value="1"/>
</dbReference>
<keyword evidence="3" id="KW-0472">Membrane</keyword>
<proteinExistence type="predicted"/>
<dbReference type="AlphaFoldDB" id="I0V3X6"/>
<dbReference type="HOGENOM" id="CLU_052600_0_0_11"/>
<evidence type="ECO:0000256" key="2">
    <source>
        <dbReference type="ARBA" id="ARBA00022729"/>
    </source>
</evidence>
<keyword evidence="4" id="KW-0564">Palmitate</keyword>
<evidence type="ECO:0000256" key="1">
    <source>
        <dbReference type="ARBA" id="ARBA00022475"/>
    </source>
</evidence>
<dbReference type="eggNOG" id="COG1653">
    <property type="taxonomic scope" value="Bacteria"/>
</dbReference>
<dbReference type="RefSeq" id="WP_006238976.1">
    <property type="nucleotide sequence ID" value="NZ_JH636049.1"/>
</dbReference>
<protein>
    <submittedName>
        <fullName evidence="7">ABC-type sugar transport system, periplasmic component</fullName>
    </submittedName>
</protein>
<name>I0V3X6_9PSEU</name>
<dbReference type="InterPro" id="IPR006311">
    <property type="entry name" value="TAT_signal"/>
</dbReference>
<dbReference type="EMBL" id="JH636049">
    <property type="protein sequence ID" value="EID54829.1"/>
    <property type="molecule type" value="Genomic_DNA"/>
</dbReference>
<keyword evidence="8" id="KW-1185">Reference proteome</keyword>
<sequence>MRRAGLSRRSLLRAAGLGGAALAAGCTGFATTGNGGMVFLSTQFRPVDEAERFRRLLASVTPGEVSYVTIEEGPFTSQVRSQVDAGRTQLGLVAGLHGDLAPLAGDYLTDVTGLLRRLGDRGWPPEYLRLARTGTDRSWYVPWATASYVLAAHADALEHLPPGAEATSLTYDQFLDWAIAARKANGNRPMLGLPAGPEGLLHRFTQGYLLPSFTGGQITTFRSAEAATAWEYLRDLWANCVSASTTYDFMQEPLETGEVRMAWDHVVRLVEAPERDPAHWRMLPSPRGPHGLGYMAVVAGLAIPKGSTDPALAEHTIDVLCRPRTQIELLRSNSFFPTVDAVIPEELPPAITLEADAVRRQQEAEDGLLSLPPVGLGAREGEVTKVFQDTFRSIVLDGEPIRSTLDRQAANLQRILDELRIPCWAPDPQSDRCEVA</sequence>
<dbReference type="PROSITE" id="PS51257">
    <property type="entry name" value="PROKAR_LIPOPROTEIN"/>
    <property type="match status" value="1"/>
</dbReference>
<reference evidence="7 8" key="1">
    <citation type="submission" date="2012-01" db="EMBL/GenBank/DDBJ databases">
        <title>Improved High-Quality Draft sequence of Saccharomonospora xinjiangensis XJ-54.</title>
        <authorList>
            <consortium name="US DOE Joint Genome Institute"/>
            <person name="Lucas S."/>
            <person name="Han J."/>
            <person name="Lapidus A."/>
            <person name="Cheng J.-F."/>
            <person name="Goodwin L."/>
            <person name="Pitluck S."/>
            <person name="Peters L."/>
            <person name="Mikhailova N."/>
            <person name="Teshima H."/>
            <person name="Detter J.C."/>
            <person name="Han C."/>
            <person name="Tapia R."/>
            <person name="Land M."/>
            <person name="Hauser L."/>
            <person name="Kyrpides N."/>
            <person name="Ivanova N."/>
            <person name="Pagani I."/>
            <person name="Brambilla E.-M."/>
            <person name="Klenk H.-P."/>
            <person name="Woyke T."/>
        </authorList>
    </citation>
    <scope>NUCLEOTIDE SEQUENCE [LARGE SCALE GENOMIC DNA]</scope>
    <source>
        <strain evidence="7 8">XJ-54</strain>
    </source>
</reference>
<keyword evidence="2 6" id="KW-0732">Signal</keyword>
<feature type="chain" id="PRO_5038499453" evidence="6">
    <location>
        <begin position="24"/>
        <end position="436"/>
    </location>
</feature>
<dbReference type="OrthoDB" id="23936at2"/>
<dbReference type="PANTHER" id="PTHR43649">
    <property type="entry name" value="ARABINOSE-BINDING PROTEIN-RELATED"/>
    <property type="match status" value="1"/>
</dbReference>
<dbReference type="SUPFAM" id="SSF53850">
    <property type="entry name" value="Periplasmic binding protein-like II"/>
    <property type="match status" value="1"/>
</dbReference>
<dbReference type="Pfam" id="PF01547">
    <property type="entry name" value="SBP_bac_1"/>
    <property type="match status" value="1"/>
</dbReference>
<evidence type="ECO:0000256" key="5">
    <source>
        <dbReference type="ARBA" id="ARBA00023288"/>
    </source>
</evidence>
<evidence type="ECO:0000313" key="8">
    <source>
        <dbReference type="Proteomes" id="UP000004691"/>
    </source>
</evidence>
<dbReference type="Proteomes" id="UP000004691">
    <property type="component" value="Unassembled WGS sequence"/>
</dbReference>
<dbReference type="InterPro" id="IPR050490">
    <property type="entry name" value="Bact_solute-bd_prot1"/>
</dbReference>
<keyword evidence="7" id="KW-0762">Sugar transport</keyword>
<dbReference type="Gene3D" id="3.40.190.10">
    <property type="entry name" value="Periplasmic binding protein-like II"/>
    <property type="match status" value="1"/>
</dbReference>
<evidence type="ECO:0000256" key="6">
    <source>
        <dbReference type="SAM" id="SignalP"/>
    </source>
</evidence>